<comment type="caution">
    <text evidence="1">The sequence shown here is derived from an EMBL/GenBank/DDBJ whole genome shotgun (WGS) entry which is preliminary data.</text>
</comment>
<name>A0A6N9TVM8_STRHA</name>
<organism evidence="1 2">
    <name type="scientific">Streptomyces halstedii</name>
    <dbReference type="NCBI Taxonomy" id="1944"/>
    <lineage>
        <taxon>Bacteria</taxon>
        <taxon>Bacillati</taxon>
        <taxon>Actinomycetota</taxon>
        <taxon>Actinomycetes</taxon>
        <taxon>Kitasatosporales</taxon>
        <taxon>Streptomycetaceae</taxon>
        <taxon>Streptomyces</taxon>
    </lineage>
</organism>
<sequence>MSGYGSIRTVRNAIVEKLTAEGREPSAYNITGIARDAFTVRSSGGYDAALEAEAWRTAVDKHRRPYGIGDLVRVTVSTSSGHVELHYGKISQFRKSNGGVYRGRPVKPHSVYVELDHHTSGWVGPLTDTTPVLDDFEIVREWGEIHRGANNGDGYYRCLRCGLHSYKGAKVMIVHKISSQRVRLCEECFTGDELGRLGHEVMFYERHSRQTIAELTENPEAITEPGSDSSYEKSDGEVYREWADAFPWMVPARAAELYAAWKERTAPVAE</sequence>
<gene>
    <name evidence="1" type="ORF">G3I29_07815</name>
</gene>
<dbReference type="AlphaFoldDB" id="A0A6N9TVM8"/>
<accession>A0A6N9TVM8</accession>
<proteinExistence type="predicted"/>
<reference evidence="1 2" key="1">
    <citation type="submission" date="2020-01" db="EMBL/GenBank/DDBJ databases">
        <title>Insect and environment-associated Actinomycetes.</title>
        <authorList>
            <person name="Currrie C."/>
            <person name="Chevrette M."/>
            <person name="Carlson C."/>
            <person name="Stubbendieck R."/>
            <person name="Wendt-Pienkowski E."/>
        </authorList>
    </citation>
    <scope>NUCLEOTIDE SEQUENCE [LARGE SCALE GENOMIC DNA]</scope>
    <source>
        <strain evidence="1 2">SID11342</strain>
    </source>
</reference>
<evidence type="ECO:0000313" key="1">
    <source>
        <dbReference type="EMBL" id="NEA15438.1"/>
    </source>
</evidence>
<evidence type="ECO:0000313" key="2">
    <source>
        <dbReference type="Proteomes" id="UP000471293"/>
    </source>
</evidence>
<protein>
    <submittedName>
        <fullName evidence="1">Uncharacterized protein</fullName>
    </submittedName>
</protein>
<dbReference type="EMBL" id="JAAGLQ010000164">
    <property type="protein sequence ID" value="NEA15438.1"/>
    <property type="molecule type" value="Genomic_DNA"/>
</dbReference>
<dbReference type="RefSeq" id="WP_164343354.1">
    <property type="nucleotide sequence ID" value="NZ_JAAGLQ010000164.1"/>
</dbReference>
<dbReference type="Proteomes" id="UP000471293">
    <property type="component" value="Unassembled WGS sequence"/>
</dbReference>